<dbReference type="Pfam" id="PF13487">
    <property type="entry name" value="HD_5"/>
    <property type="match status" value="1"/>
</dbReference>
<evidence type="ECO:0000313" key="2">
    <source>
        <dbReference type="EMBL" id="SET28970.1"/>
    </source>
</evidence>
<evidence type="ECO:0000313" key="3">
    <source>
        <dbReference type="Proteomes" id="UP000199568"/>
    </source>
</evidence>
<dbReference type="PROSITE" id="PS51832">
    <property type="entry name" value="HD_GYP"/>
    <property type="match status" value="1"/>
</dbReference>
<name>A0A1I0D9K7_9FIRM</name>
<dbReference type="OrthoDB" id="9804747at2"/>
<dbReference type="STRING" id="426128.SAMN05660297_01933"/>
<gene>
    <name evidence="2" type="ORF">SAMN05660297_01933</name>
</gene>
<dbReference type="AlphaFoldDB" id="A0A1I0D9K7"/>
<accession>A0A1I0D9K7</accession>
<dbReference type="InterPro" id="IPR006675">
    <property type="entry name" value="HDIG_dom"/>
</dbReference>
<keyword evidence="3" id="KW-1185">Reference proteome</keyword>
<dbReference type="RefSeq" id="WP_090442921.1">
    <property type="nucleotide sequence ID" value="NZ_FOHU01000007.1"/>
</dbReference>
<evidence type="ECO:0000259" key="1">
    <source>
        <dbReference type="PROSITE" id="PS51832"/>
    </source>
</evidence>
<dbReference type="PANTHER" id="PTHR43155">
    <property type="entry name" value="CYCLIC DI-GMP PHOSPHODIESTERASE PA4108-RELATED"/>
    <property type="match status" value="1"/>
</dbReference>
<dbReference type="InterPro" id="IPR003607">
    <property type="entry name" value="HD/PDEase_dom"/>
</dbReference>
<protein>
    <submittedName>
        <fullName evidence="2">HDIG domain-containing protein</fullName>
    </submittedName>
</protein>
<dbReference type="CDD" id="cd00077">
    <property type="entry name" value="HDc"/>
    <property type="match status" value="1"/>
</dbReference>
<feature type="domain" description="HD-GYP" evidence="1">
    <location>
        <begin position="1"/>
        <end position="202"/>
    </location>
</feature>
<dbReference type="SUPFAM" id="SSF109604">
    <property type="entry name" value="HD-domain/PDEase-like"/>
    <property type="match status" value="1"/>
</dbReference>
<dbReference type="InterPro" id="IPR037522">
    <property type="entry name" value="HD_GYP_dom"/>
</dbReference>
<reference evidence="2 3" key="1">
    <citation type="submission" date="2016-10" db="EMBL/GenBank/DDBJ databases">
        <authorList>
            <person name="de Groot N.N."/>
        </authorList>
    </citation>
    <scope>NUCLEOTIDE SEQUENCE [LARGE SCALE GENOMIC DNA]</scope>
    <source>
        <strain evidence="2 3">DSM 18979</strain>
    </source>
</reference>
<dbReference type="NCBIfam" id="TIGR00277">
    <property type="entry name" value="HDIG"/>
    <property type="match status" value="1"/>
</dbReference>
<proteinExistence type="predicted"/>
<sequence>MEERIGEGFVLSCSDIITDQGFSLDFFIHSTNVARIALEIAEDMELSFMEKQSLYQAALFHDIGKSKIPQSVLNKKGKLSPNEWEIMKKHSIYSQELFLSMASLNSKNIEIGKIIRYHHENWDGSGYPDRIAGEDIPLPSRIIRIADIFDAITQPRAYRNYKITNALEVMEDMKGNEIEKDLFDSSHSLLNSILHKTLKGNTVNWKKQQLMKL</sequence>
<dbReference type="Gene3D" id="1.10.3210.10">
    <property type="entry name" value="Hypothetical protein af1432"/>
    <property type="match status" value="1"/>
</dbReference>
<organism evidence="2 3">
    <name type="scientific">Natronincola peptidivorans</name>
    <dbReference type="NCBI Taxonomy" id="426128"/>
    <lineage>
        <taxon>Bacteria</taxon>
        <taxon>Bacillati</taxon>
        <taxon>Bacillota</taxon>
        <taxon>Clostridia</taxon>
        <taxon>Peptostreptococcales</taxon>
        <taxon>Natronincolaceae</taxon>
        <taxon>Natronincola</taxon>
    </lineage>
</organism>
<dbReference type="Proteomes" id="UP000199568">
    <property type="component" value="Unassembled WGS sequence"/>
</dbReference>
<dbReference type="SMART" id="SM00471">
    <property type="entry name" value="HDc"/>
    <property type="match status" value="1"/>
</dbReference>
<dbReference type="EMBL" id="FOHU01000007">
    <property type="protein sequence ID" value="SET28970.1"/>
    <property type="molecule type" value="Genomic_DNA"/>
</dbReference>